<accession>A0ABQ8RZF7</accession>
<feature type="compositionally biased region" description="Acidic residues" evidence="1">
    <location>
        <begin position="67"/>
        <end position="99"/>
    </location>
</feature>
<protein>
    <submittedName>
        <fullName evidence="2">Uncharacterized protein</fullName>
    </submittedName>
</protein>
<sequence>MAGLCEGGNEPPGSLKANSSDYFNHLFLEHDERTTERHSFHNSLRNMMKKFEKKLESWVSLRKEPATDDSDDNGDGVIGDGDDDDDGDIGVDDEEDEDTALAFPLKEEHHFNVNLVRPCSGDAETDVGMDPLRQEKEGKATDYMDGGDW</sequence>
<comment type="caution">
    <text evidence="2">The sequence shown here is derived from an EMBL/GenBank/DDBJ whole genome shotgun (WGS) entry which is preliminary data.</text>
</comment>
<reference evidence="2 3" key="1">
    <citation type="journal article" date="2022" name="Allergy">
        <title>Genome assembly and annotation of Periplaneta americana reveal a comprehensive cockroach allergen profile.</title>
        <authorList>
            <person name="Wang L."/>
            <person name="Xiong Q."/>
            <person name="Saelim N."/>
            <person name="Wang L."/>
            <person name="Nong W."/>
            <person name="Wan A.T."/>
            <person name="Shi M."/>
            <person name="Liu X."/>
            <person name="Cao Q."/>
            <person name="Hui J.H.L."/>
            <person name="Sookrung N."/>
            <person name="Leung T.F."/>
            <person name="Tungtrongchitr A."/>
            <person name="Tsui S.K.W."/>
        </authorList>
    </citation>
    <scope>NUCLEOTIDE SEQUENCE [LARGE SCALE GENOMIC DNA]</scope>
    <source>
        <strain evidence="2">PWHHKU_190912</strain>
    </source>
</reference>
<dbReference type="EMBL" id="JAJSOF020000039">
    <property type="protein sequence ID" value="KAJ4427060.1"/>
    <property type="molecule type" value="Genomic_DNA"/>
</dbReference>
<dbReference type="Proteomes" id="UP001148838">
    <property type="component" value="Unassembled WGS sequence"/>
</dbReference>
<evidence type="ECO:0000313" key="2">
    <source>
        <dbReference type="EMBL" id="KAJ4427060.1"/>
    </source>
</evidence>
<feature type="compositionally biased region" description="Basic and acidic residues" evidence="1">
    <location>
        <begin position="132"/>
        <end position="142"/>
    </location>
</feature>
<evidence type="ECO:0000313" key="3">
    <source>
        <dbReference type="Proteomes" id="UP001148838"/>
    </source>
</evidence>
<organism evidence="2 3">
    <name type="scientific">Periplaneta americana</name>
    <name type="common">American cockroach</name>
    <name type="synonym">Blatta americana</name>
    <dbReference type="NCBI Taxonomy" id="6978"/>
    <lineage>
        <taxon>Eukaryota</taxon>
        <taxon>Metazoa</taxon>
        <taxon>Ecdysozoa</taxon>
        <taxon>Arthropoda</taxon>
        <taxon>Hexapoda</taxon>
        <taxon>Insecta</taxon>
        <taxon>Pterygota</taxon>
        <taxon>Neoptera</taxon>
        <taxon>Polyneoptera</taxon>
        <taxon>Dictyoptera</taxon>
        <taxon>Blattodea</taxon>
        <taxon>Blattoidea</taxon>
        <taxon>Blattidae</taxon>
        <taxon>Blattinae</taxon>
        <taxon>Periplaneta</taxon>
    </lineage>
</organism>
<proteinExistence type="predicted"/>
<feature type="region of interest" description="Disordered" evidence="1">
    <location>
        <begin position="61"/>
        <end position="149"/>
    </location>
</feature>
<evidence type="ECO:0000256" key="1">
    <source>
        <dbReference type="SAM" id="MobiDB-lite"/>
    </source>
</evidence>
<name>A0ABQ8RZF7_PERAM</name>
<keyword evidence="3" id="KW-1185">Reference proteome</keyword>
<gene>
    <name evidence="2" type="ORF">ANN_26859</name>
</gene>